<evidence type="ECO:0000256" key="6">
    <source>
        <dbReference type="ARBA" id="ARBA00023136"/>
    </source>
</evidence>
<keyword evidence="12" id="KW-1185">Reference proteome</keyword>
<evidence type="ECO:0000256" key="2">
    <source>
        <dbReference type="ARBA" id="ARBA00022448"/>
    </source>
</evidence>
<feature type="compositionally biased region" description="Basic and acidic residues" evidence="8">
    <location>
        <begin position="570"/>
        <end position="587"/>
    </location>
</feature>
<evidence type="ECO:0000256" key="9">
    <source>
        <dbReference type="SAM" id="Phobius"/>
    </source>
</evidence>
<evidence type="ECO:0000256" key="1">
    <source>
        <dbReference type="ARBA" id="ARBA00004651"/>
    </source>
</evidence>
<keyword evidence="6 9" id="KW-0472">Membrane</keyword>
<keyword evidence="4 9" id="KW-0812">Transmembrane</keyword>
<proteinExistence type="predicted"/>
<feature type="transmembrane region" description="Helical" evidence="9">
    <location>
        <begin position="46"/>
        <end position="65"/>
    </location>
</feature>
<feature type="transmembrane region" description="Helical" evidence="9">
    <location>
        <begin position="357"/>
        <end position="377"/>
    </location>
</feature>
<keyword evidence="3" id="KW-1003">Cell membrane</keyword>
<feature type="transmembrane region" description="Helical" evidence="9">
    <location>
        <begin position="192"/>
        <end position="212"/>
    </location>
</feature>
<evidence type="ECO:0000256" key="4">
    <source>
        <dbReference type="ARBA" id="ARBA00022692"/>
    </source>
</evidence>
<feature type="transmembrane region" description="Helical" evidence="9">
    <location>
        <begin position="107"/>
        <end position="124"/>
    </location>
</feature>
<comment type="caution">
    <text evidence="11">The sequence shown here is derived from an EMBL/GenBank/DDBJ whole genome shotgun (WGS) entry which is preliminary data.</text>
</comment>
<dbReference type="CDD" id="cd17321">
    <property type="entry name" value="MFS_MMR_MDR_like"/>
    <property type="match status" value="1"/>
</dbReference>
<sequence>MQPKAIWALIITGAAGFMAALDNLVVTTALPSIRKDLGGAMEDLEWTVNAYTLTFAVLLMSGAALGDRFGRRKLFVTGLVIFTAASAAAALAPGIEALIAARAVQGVGAAITMPLTLTLLTAAVPADRRGLAYGIKGAVDGLAVVGGPLIGGTLTEHVSWQWIFWLNVPLGLALIPLARLRLDESRAENARLDLPGTLLVSGGLFGVVYGLINAHAHGWTSPGVLTALIAGGTLLAAFVRHGFRAERPMLPMRLFKNRAFAGVNAASVFMFLGMFGSIFLLSQFLQNALGYSPTEAGLRMLPWTGMPMIAAPLSGHLADRIGSRPVVVTALALQALGLAHFALVMSPDVSYAAQLPGLIVSGIGMGLFFAPAAKLVMSSVRPAEQGMASGANNALREVGGALGVAVLASLFSAQGGYGSPRRFLDGLIPALWAGAAAVALGALAAALIPAHRGTPHRSGAPAHRPGRRALTHAPAAARALPPTHPLGNCRVLHREEGRTAATACRGAGKSAAATGGRRADQRHPQAREREGSGHRLPEEGRTGATPRQGSGKAAATVCRKRGGPAPPPGRELEGSGHRLPEEERERQQPPLQKGPGDCRREGDGGAGGVSECCRIFVGGARGDRWGGRFRP</sequence>
<dbReference type="SUPFAM" id="SSF103473">
    <property type="entry name" value="MFS general substrate transporter"/>
    <property type="match status" value="1"/>
</dbReference>
<feature type="transmembrane region" description="Helical" evidence="9">
    <location>
        <begin position="74"/>
        <end position="95"/>
    </location>
</feature>
<feature type="transmembrane region" description="Helical" evidence="9">
    <location>
        <begin position="300"/>
        <end position="318"/>
    </location>
</feature>
<evidence type="ECO:0000313" key="11">
    <source>
        <dbReference type="EMBL" id="MCQ8773202.1"/>
    </source>
</evidence>
<feature type="region of interest" description="Disordered" evidence="8">
    <location>
        <begin position="500"/>
        <end position="611"/>
    </location>
</feature>
<name>A0A9X2RNQ0_9ACTN</name>
<feature type="compositionally biased region" description="Basic and acidic residues" evidence="8">
    <location>
        <begin position="517"/>
        <end position="541"/>
    </location>
</feature>
<keyword evidence="2" id="KW-0813">Transport</keyword>
<dbReference type="AlphaFoldDB" id="A0A9X2RNQ0"/>
<feature type="transmembrane region" description="Helical" evidence="9">
    <location>
        <begin position="325"/>
        <end position="345"/>
    </location>
</feature>
<organism evidence="11 12">
    <name type="scientific">Streptomyces telluris</name>
    <dbReference type="NCBI Taxonomy" id="2720021"/>
    <lineage>
        <taxon>Bacteria</taxon>
        <taxon>Bacillati</taxon>
        <taxon>Actinomycetota</taxon>
        <taxon>Actinomycetes</taxon>
        <taxon>Kitasatosporales</taxon>
        <taxon>Streptomycetaceae</taxon>
        <taxon>Streptomyces</taxon>
    </lineage>
</organism>
<dbReference type="Gene3D" id="1.20.1250.20">
    <property type="entry name" value="MFS general substrate transporter like domains"/>
    <property type="match status" value="1"/>
</dbReference>
<keyword evidence="5 9" id="KW-1133">Transmembrane helix</keyword>
<dbReference type="PRINTS" id="PR01036">
    <property type="entry name" value="TCRTETB"/>
</dbReference>
<evidence type="ECO:0000256" key="8">
    <source>
        <dbReference type="SAM" id="MobiDB-lite"/>
    </source>
</evidence>
<feature type="transmembrane region" description="Helical" evidence="9">
    <location>
        <begin position="259"/>
        <end position="280"/>
    </location>
</feature>
<feature type="transmembrane region" description="Helical" evidence="9">
    <location>
        <begin position="131"/>
        <end position="150"/>
    </location>
</feature>
<keyword evidence="7" id="KW-0046">Antibiotic resistance</keyword>
<dbReference type="GO" id="GO:0022857">
    <property type="term" value="F:transmembrane transporter activity"/>
    <property type="evidence" value="ECO:0007669"/>
    <property type="project" value="InterPro"/>
</dbReference>
<dbReference type="NCBIfam" id="TIGR00711">
    <property type="entry name" value="efflux_EmrB"/>
    <property type="match status" value="1"/>
</dbReference>
<dbReference type="GO" id="GO:0046677">
    <property type="term" value="P:response to antibiotic"/>
    <property type="evidence" value="ECO:0007669"/>
    <property type="project" value="UniProtKB-KW"/>
</dbReference>
<gene>
    <name evidence="11" type="ORF">NQU55_26075</name>
</gene>
<reference evidence="11" key="1">
    <citation type="submission" date="2022-06" db="EMBL/GenBank/DDBJ databases">
        <title>WGS of actinobacteria.</title>
        <authorList>
            <person name="Thawai C."/>
        </authorList>
    </citation>
    <scope>NUCLEOTIDE SEQUENCE</scope>
    <source>
        <strain evidence="11">AA8</strain>
    </source>
</reference>
<dbReference type="InterPro" id="IPR004638">
    <property type="entry name" value="EmrB-like"/>
</dbReference>
<dbReference type="Proteomes" id="UP001142374">
    <property type="component" value="Unassembled WGS sequence"/>
</dbReference>
<comment type="subcellular location">
    <subcellularLocation>
        <location evidence="1">Cell membrane</location>
        <topology evidence="1">Multi-pass membrane protein</topology>
    </subcellularLocation>
</comment>
<feature type="transmembrane region" description="Helical" evidence="9">
    <location>
        <begin position="7"/>
        <end position="26"/>
    </location>
</feature>
<feature type="transmembrane region" description="Helical" evidence="9">
    <location>
        <begin position="429"/>
        <end position="448"/>
    </location>
</feature>
<feature type="compositionally biased region" description="Low complexity" evidence="8">
    <location>
        <begin position="471"/>
        <end position="481"/>
    </location>
</feature>
<evidence type="ECO:0000256" key="5">
    <source>
        <dbReference type="ARBA" id="ARBA00022989"/>
    </source>
</evidence>
<feature type="transmembrane region" description="Helical" evidence="9">
    <location>
        <begin position="398"/>
        <end position="417"/>
    </location>
</feature>
<dbReference type="Gene3D" id="1.20.1720.10">
    <property type="entry name" value="Multidrug resistance protein D"/>
    <property type="match status" value="1"/>
</dbReference>
<accession>A0A9X2RNQ0</accession>
<feature type="transmembrane region" description="Helical" evidence="9">
    <location>
        <begin position="218"/>
        <end position="239"/>
    </location>
</feature>
<dbReference type="Pfam" id="PF07690">
    <property type="entry name" value="MFS_1"/>
    <property type="match status" value="1"/>
</dbReference>
<dbReference type="PANTHER" id="PTHR42718">
    <property type="entry name" value="MAJOR FACILITATOR SUPERFAMILY MULTIDRUG TRANSPORTER MFSC"/>
    <property type="match status" value="1"/>
</dbReference>
<feature type="transmembrane region" description="Helical" evidence="9">
    <location>
        <begin position="162"/>
        <end position="180"/>
    </location>
</feature>
<evidence type="ECO:0000256" key="7">
    <source>
        <dbReference type="ARBA" id="ARBA00023251"/>
    </source>
</evidence>
<dbReference type="InterPro" id="IPR036259">
    <property type="entry name" value="MFS_trans_sf"/>
</dbReference>
<dbReference type="InterPro" id="IPR020846">
    <property type="entry name" value="MFS_dom"/>
</dbReference>
<dbReference type="EMBL" id="JANIID010000028">
    <property type="protein sequence ID" value="MCQ8773202.1"/>
    <property type="molecule type" value="Genomic_DNA"/>
</dbReference>
<evidence type="ECO:0000259" key="10">
    <source>
        <dbReference type="PROSITE" id="PS50850"/>
    </source>
</evidence>
<evidence type="ECO:0000256" key="3">
    <source>
        <dbReference type="ARBA" id="ARBA00022475"/>
    </source>
</evidence>
<feature type="domain" description="Major facilitator superfamily (MFS) profile" evidence="10">
    <location>
        <begin position="8"/>
        <end position="453"/>
    </location>
</feature>
<dbReference type="PROSITE" id="PS50850">
    <property type="entry name" value="MFS"/>
    <property type="match status" value="1"/>
</dbReference>
<dbReference type="InterPro" id="IPR011701">
    <property type="entry name" value="MFS"/>
</dbReference>
<dbReference type="PANTHER" id="PTHR42718:SF42">
    <property type="entry name" value="EXPORT PROTEIN"/>
    <property type="match status" value="1"/>
</dbReference>
<dbReference type="GO" id="GO:0005886">
    <property type="term" value="C:plasma membrane"/>
    <property type="evidence" value="ECO:0007669"/>
    <property type="project" value="UniProtKB-SubCell"/>
</dbReference>
<evidence type="ECO:0000313" key="12">
    <source>
        <dbReference type="Proteomes" id="UP001142374"/>
    </source>
</evidence>
<feature type="region of interest" description="Disordered" evidence="8">
    <location>
        <begin position="453"/>
        <end position="488"/>
    </location>
</feature>
<protein>
    <submittedName>
        <fullName evidence="11">DHA2 family efflux MFS transporter permease subunit</fullName>
    </submittedName>
</protein>